<dbReference type="GO" id="GO:1903394">
    <property type="term" value="P:protein localization to kinetochore involved in kinetochore assembly"/>
    <property type="evidence" value="ECO:0007669"/>
    <property type="project" value="TreeGrafter"/>
</dbReference>
<evidence type="ECO:0000259" key="4">
    <source>
        <dbReference type="Pfam" id="PF24516"/>
    </source>
</evidence>
<feature type="domain" description="KNTC1 second ARM-repeats" evidence="4">
    <location>
        <begin position="762"/>
        <end position="896"/>
    </location>
</feature>
<sequence length="2018" mass="224226">MAWTIVSSNFGGETTVFGQRNEQQGGCQLYEVRTQYVIGAADEERVHEKPAVKGVVSYRHFAVAIDRDVNVFRHDSFLFCKSFPDVVDAIALCSDGGLLVVAERGGNLHIFTVEPAESVAAIPVPKAANDDGTALFLSVDVKRRGDDYVVCVLTAYHVITATISQAVIAQLASSDELDLSSLQIRFVDICHRLATENTTLSVVPLDAACLVDDDLLVTGGSGALCCVPDSLNSLAYGVLNDISGGKAQKMVVVDSQCTLLALTEHKHLVSICLKTFLIKDIWSEKMVDDFVLSEADVAESECGANQGCRIALLTAPSETLRRHLEIYTFPEFAVQYVLEVNELCHMLTFNDVLDDFWLVEGFADKEDVVTELRIRSVSEALPEHQLMKLVRKNKFEDAEKFARLFGLPLDDVHWHHLLYLLNRLGTTQQDVLQDETAKRSQVREVCNLIKVFPDVLQAAACCLETHIASPSVASELLLFLHGHMSSAQCSDSDERDRVRAQIASLLDRATTFRFLCDSHGGRDWFSFSQANLIQEMCGFFRSNDVSAGFLIWERHRDQLVRELNCEVVQYLLDAIPTGVEPSTLVKWLRGSFLPCIFESVPEALDCVCQWIVDRTVEMEVSHKSAWPSGALSLTKAVVDLFEAMSAKAECLPLHTWLAVYSAPKKIADTESAFCKLYHLLVDLQDLKVLWDKYKCRVSLKDLQSPEKEEAVFTILDEAMTGEQVTALLQGFLTQFMRRRGLDISQVLQNYVDQTFQYRPISPIHDEILEDKMVALVAFVDHPQCWLSAVRKILSHASVPWSETIEGLADQGSLLKGSAAEQIEHERKQMQVKVILKRHDVGLFGSVPLSSTSALVRCVLLSDKPDTLQDALAVAENLGDMSEADVFLFYLQKAFTKADIDGFAEAIQRVPHDILLILAPRLLPFAERLPQRSPPDSEEMATNLMECWQYLLNFLNEASRGSVDDYSAMHCLARQRMVLRRDFGIVLSTTNLCCENDKRRVLDQGFHKVLSAKCEHNPDQSKNVCRKVLYLAGILKLGAQSAIEVALASALELRREDIVELLCSRLLEERCIEESILLLLPRVFCECKDVLRLASKIYKIASRVALTCGGRCIKEAADIALWAHLLVQASLLLSGTEDSSVAASIACVSWEASFMQQRHGLGLDKDQVLMLLGALGRSVWSLLGNSQLSLFEDVQRHLLETCHYLCQRSQQELGLCVVAAVGQLLQGNLQQVSEQKGLEKFTVSQTTNNNAAILIRTSARKQISLPFVKALLCSLKPMKALGLLKQLAAQCNGNPKLLMHLAVVGSEVCSAQKVMYRSLLKGAYWCLKLAKFSISFADAMTNPSATTIQGVLQQMERSLLVDADDLLSYCSSFNLDSKASLIRRLECLMCFQSADLHTENVVFSQVLAKAASTLEQLPRTLAYKALLKILAKVDPYHYEVLQFGYDNLRALEEEPDSSVQREIDILCFLKSYRRYSCPSMIEMDQWCEKYPSAELSPFMQTRLPFHCLLQPTLWKFINDELYPETVDAWLDVSDLLRLDKDDVRFIAVENAILMWKSQKHKGNVLDVAFLSSVRRLVEQMNKKGKAIACLMGLLDKLPKGPTATRVAKECAALPDSFFAQDEMRTRLGDAKAKFTRKYIKLRNEEVLKQHGANSPSNVALCGKTADLAAALLQDSRWQVLFSDSSALYRCLSEIVHADEIIPGDLSGILDQSIKRWLGFQTPDTTADESALEFCFELNSSPVENRSAGLVTIVHLMQHVPDQVKEVLSCIASASDGFFGQKPRALALMCMLAGAGVQDPHHLGVPLPSDAATLEHIRVLGYKAKLQQLGLPLQLASLDADSAAEVTRAALYSHGHNATVLSVVSGLCIEYDVEVVSVWEAVLSAATTVGVPDIVSRVLSALGGRPLLWSNRAFLSAWQYVLQRAPTSLFGDPKEVFLLAVRCPIVQCLPPMLHEDDVCCSEESALCYFLYMLLRDSESVECSVKKLLTCIPEKSVKLLVANKGELSILKLAKIEEALLS</sequence>
<evidence type="ECO:0000313" key="7">
    <source>
        <dbReference type="Proteomes" id="UP000821853"/>
    </source>
</evidence>
<dbReference type="GO" id="GO:0007094">
    <property type="term" value="P:mitotic spindle assembly checkpoint signaling"/>
    <property type="evidence" value="ECO:0007669"/>
    <property type="project" value="TreeGrafter"/>
</dbReference>
<dbReference type="PANTHER" id="PTHR15688">
    <property type="entry name" value="KINETOCHORE-ASSOCIATED PROTEIN 1"/>
    <property type="match status" value="1"/>
</dbReference>
<dbReference type="InterPro" id="IPR055404">
    <property type="entry name" value="ARM_KNTC1_2nd"/>
</dbReference>
<dbReference type="InterPro" id="IPR055405">
    <property type="entry name" value="ARM_KNTC1_3rd"/>
</dbReference>
<dbReference type="VEuPathDB" id="VectorBase:HLOH_057947"/>
<dbReference type="InterPro" id="IPR052802">
    <property type="entry name" value="KNTC1"/>
</dbReference>
<dbReference type="EMBL" id="JABSTR010000005">
    <property type="protein sequence ID" value="KAH9370516.1"/>
    <property type="molecule type" value="Genomic_DNA"/>
</dbReference>
<dbReference type="GO" id="GO:0000070">
    <property type="term" value="P:mitotic sister chromatid segregation"/>
    <property type="evidence" value="ECO:0007669"/>
    <property type="project" value="TreeGrafter"/>
</dbReference>
<comment type="caution">
    <text evidence="6">The sequence shown here is derived from an EMBL/GenBank/DDBJ whole genome shotgun (WGS) entry which is preliminary data.</text>
</comment>
<dbReference type="GO" id="GO:1990423">
    <property type="term" value="C:RZZ complex"/>
    <property type="evidence" value="ECO:0007669"/>
    <property type="project" value="TreeGrafter"/>
</dbReference>
<evidence type="ECO:0000259" key="5">
    <source>
        <dbReference type="Pfam" id="PF24520"/>
    </source>
</evidence>
<dbReference type="InterPro" id="IPR055403">
    <property type="entry name" value="ARM_KNTC1_1st"/>
</dbReference>
<feature type="domain" description="RZZ complex subunit KNTC1/ROD C-terminal" evidence="1">
    <location>
        <begin position="1494"/>
        <end position="1947"/>
    </location>
</feature>
<keyword evidence="7" id="KW-1185">Reference proteome</keyword>
<dbReference type="GO" id="GO:0005737">
    <property type="term" value="C:cytoplasm"/>
    <property type="evidence" value="ECO:0007669"/>
    <property type="project" value="TreeGrafter"/>
</dbReference>
<dbReference type="GO" id="GO:0031267">
    <property type="term" value="F:small GTPase binding"/>
    <property type="evidence" value="ECO:0007669"/>
    <property type="project" value="TreeGrafter"/>
</dbReference>
<organism evidence="6 7">
    <name type="scientific">Haemaphysalis longicornis</name>
    <name type="common">Bush tick</name>
    <dbReference type="NCBI Taxonomy" id="44386"/>
    <lineage>
        <taxon>Eukaryota</taxon>
        <taxon>Metazoa</taxon>
        <taxon>Ecdysozoa</taxon>
        <taxon>Arthropoda</taxon>
        <taxon>Chelicerata</taxon>
        <taxon>Arachnida</taxon>
        <taxon>Acari</taxon>
        <taxon>Parasitiformes</taxon>
        <taxon>Ixodida</taxon>
        <taxon>Ixodoidea</taxon>
        <taxon>Ixodidae</taxon>
        <taxon>Haemaphysalinae</taxon>
        <taxon>Haemaphysalis</taxon>
    </lineage>
</organism>
<dbReference type="InterPro" id="IPR055402">
    <property type="entry name" value="KNTC1_N"/>
</dbReference>
<reference evidence="6 7" key="1">
    <citation type="journal article" date="2020" name="Cell">
        <title>Large-Scale Comparative Analyses of Tick Genomes Elucidate Their Genetic Diversity and Vector Capacities.</title>
        <authorList>
            <consortium name="Tick Genome and Microbiome Consortium (TIGMIC)"/>
            <person name="Jia N."/>
            <person name="Wang J."/>
            <person name="Shi W."/>
            <person name="Du L."/>
            <person name="Sun Y."/>
            <person name="Zhan W."/>
            <person name="Jiang J.F."/>
            <person name="Wang Q."/>
            <person name="Zhang B."/>
            <person name="Ji P."/>
            <person name="Bell-Sakyi L."/>
            <person name="Cui X.M."/>
            <person name="Yuan T.T."/>
            <person name="Jiang B.G."/>
            <person name="Yang W.F."/>
            <person name="Lam T.T."/>
            <person name="Chang Q.C."/>
            <person name="Ding S.J."/>
            <person name="Wang X.J."/>
            <person name="Zhu J.G."/>
            <person name="Ruan X.D."/>
            <person name="Zhao L."/>
            <person name="Wei J.T."/>
            <person name="Ye R.Z."/>
            <person name="Que T.C."/>
            <person name="Du C.H."/>
            <person name="Zhou Y.H."/>
            <person name="Cheng J.X."/>
            <person name="Dai P.F."/>
            <person name="Guo W.B."/>
            <person name="Han X.H."/>
            <person name="Huang E.J."/>
            <person name="Li L.F."/>
            <person name="Wei W."/>
            <person name="Gao Y.C."/>
            <person name="Liu J.Z."/>
            <person name="Shao H.Z."/>
            <person name="Wang X."/>
            <person name="Wang C.C."/>
            <person name="Yang T.C."/>
            <person name="Huo Q.B."/>
            <person name="Li W."/>
            <person name="Chen H.Y."/>
            <person name="Chen S.E."/>
            <person name="Zhou L.G."/>
            <person name="Ni X.B."/>
            <person name="Tian J.H."/>
            <person name="Sheng Y."/>
            <person name="Liu T."/>
            <person name="Pan Y.S."/>
            <person name="Xia L.Y."/>
            <person name="Li J."/>
            <person name="Zhao F."/>
            <person name="Cao W.C."/>
        </authorList>
    </citation>
    <scope>NUCLEOTIDE SEQUENCE [LARGE SCALE GENOMIC DNA]</scope>
    <source>
        <strain evidence="6">HaeL-2018</strain>
    </source>
</reference>
<feature type="domain" description="KNTC1 first ARM-repeats" evidence="5">
    <location>
        <begin position="388"/>
        <end position="631"/>
    </location>
</feature>
<feature type="domain" description="KNTC1 third ARM-repeats" evidence="3">
    <location>
        <begin position="1251"/>
        <end position="1443"/>
    </location>
</feature>
<dbReference type="Pfam" id="PF24516">
    <property type="entry name" value="ARM_KNTC1_2nd"/>
    <property type="match status" value="1"/>
</dbReference>
<dbReference type="PANTHER" id="PTHR15688:SF1">
    <property type="entry name" value="KINETOCHORE-ASSOCIATED PROTEIN 1"/>
    <property type="match status" value="1"/>
</dbReference>
<dbReference type="Pfam" id="PF10493">
    <property type="entry name" value="Rod_C"/>
    <property type="match status" value="1"/>
</dbReference>
<proteinExistence type="predicted"/>
<evidence type="ECO:0000259" key="1">
    <source>
        <dbReference type="Pfam" id="PF10493"/>
    </source>
</evidence>
<dbReference type="Pfam" id="PF24520">
    <property type="entry name" value="ARM_KNTC1_1st"/>
    <property type="match status" value="1"/>
</dbReference>
<evidence type="ECO:0000259" key="3">
    <source>
        <dbReference type="Pfam" id="PF24515"/>
    </source>
</evidence>
<evidence type="ECO:0000313" key="6">
    <source>
        <dbReference type="EMBL" id="KAH9370516.1"/>
    </source>
</evidence>
<evidence type="ECO:0008006" key="8">
    <source>
        <dbReference type="Google" id="ProtNLM"/>
    </source>
</evidence>
<evidence type="ECO:0000259" key="2">
    <source>
        <dbReference type="Pfam" id="PF24506"/>
    </source>
</evidence>
<protein>
    <recommendedName>
        <fullName evidence="8">RZZ complex subunit KNTC1/ROD C-terminal domain-containing protein</fullName>
    </recommendedName>
</protein>
<dbReference type="InterPro" id="IPR019527">
    <property type="entry name" value="RZZ-complex_KNTC1/ROD_C"/>
</dbReference>
<dbReference type="Pfam" id="PF24515">
    <property type="entry name" value="ARM_KNTC1_3rd"/>
    <property type="match status" value="1"/>
</dbReference>
<feature type="domain" description="KNTC1 N-terminal" evidence="2">
    <location>
        <begin position="17"/>
        <end position="379"/>
    </location>
</feature>
<dbReference type="OMA" id="FYELYLC"/>
<dbReference type="OrthoDB" id="343783at2759"/>
<name>A0A9J6G7V7_HAELO</name>
<dbReference type="Proteomes" id="UP000821853">
    <property type="component" value="Chromosome 3"/>
</dbReference>
<dbReference type="GO" id="GO:0005828">
    <property type="term" value="C:kinetochore microtubule"/>
    <property type="evidence" value="ECO:0007669"/>
    <property type="project" value="TreeGrafter"/>
</dbReference>
<accession>A0A9J6G7V7</accession>
<gene>
    <name evidence="6" type="ORF">HPB48_006269</name>
</gene>
<dbReference type="Pfam" id="PF24506">
    <property type="entry name" value="KNTC1_N"/>
    <property type="match status" value="1"/>
</dbReference>